<dbReference type="EMBL" id="KQ085900">
    <property type="protein sequence ID" value="KLO17817.1"/>
    <property type="molecule type" value="Genomic_DNA"/>
</dbReference>
<evidence type="ECO:0000313" key="1">
    <source>
        <dbReference type="EMBL" id="KLO17817.1"/>
    </source>
</evidence>
<dbReference type="InParanoid" id="A0A0H2S1S2"/>
<keyword evidence="2" id="KW-1185">Reference proteome</keyword>
<evidence type="ECO:0000313" key="2">
    <source>
        <dbReference type="Proteomes" id="UP000053477"/>
    </source>
</evidence>
<dbReference type="AlphaFoldDB" id="A0A0H2S1S2"/>
<proteinExistence type="predicted"/>
<accession>A0A0H2S1S2</accession>
<organism evidence="1 2">
    <name type="scientific">Schizopora paradoxa</name>
    <dbReference type="NCBI Taxonomy" id="27342"/>
    <lineage>
        <taxon>Eukaryota</taxon>
        <taxon>Fungi</taxon>
        <taxon>Dikarya</taxon>
        <taxon>Basidiomycota</taxon>
        <taxon>Agaricomycotina</taxon>
        <taxon>Agaricomycetes</taxon>
        <taxon>Hymenochaetales</taxon>
        <taxon>Schizoporaceae</taxon>
        <taxon>Schizopora</taxon>
    </lineage>
</organism>
<gene>
    <name evidence="1" type="ORF">SCHPADRAFT_143535</name>
</gene>
<dbReference type="Proteomes" id="UP000053477">
    <property type="component" value="Unassembled WGS sequence"/>
</dbReference>
<name>A0A0H2S1S2_9AGAM</name>
<reference evidence="1 2" key="1">
    <citation type="submission" date="2015-04" db="EMBL/GenBank/DDBJ databases">
        <title>Complete genome sequence of Schizopora paradoxa KUC8140, a cosmopolitan wood degrader in East Asia.</title>
        <authorList>
            <consortium name="DOE Joint Genome Institute"/>
            <person name="Min B."/>
            <person name="Park H."/>
            <person name="Jang Y."/>
            <person name="Kim J.-J."/>
            <person name="Kim K.H."/>
            <person name="Pangilinan J."/>
            <person name="Lipzen A."/>
            <person name="Riley R."/>
            <person name="Grigoriev I.V."/>
            <person name="Spatafora J.W."/>
            <person name="Choi I.-G."/>
        </authorList>
    </citation>
    <scope>NUCLEOTIDE SEQUENCE [LARGE SCALE GENOMIC DNA]</scope>
    <source>
        <strain evidence="1 2">KUC8140</strain>
    </source>
</reference>
<sequence>MYFTKPLTAAFLLVSYLTTASPLLLKRVTIDARKADGKFIPIQLPFAKAKKTVGLSLSNRASAIREVVELGESSVVCILFKSTFEVTMNSDQYRRANKTLTLRVPEARYGEQ</sequence>
<protein>
    <submittedName>
        <fullName evidence="1">Uncharacterized protein</fullName>
    </submittedName>
</protein>